<keyword evidence="2" id="KW-1185">Reference proteome</keyword>
<organism evidence="1 2">
    <name type="scientific">Helicobacter suis</name>
    <dbReference type="NCBI Taxonomy" id="104628"/>
    <lineage>
        <taxon>Bacteria</taxon>
        <taxon>Pseudomonadati</taxon>
        <taxon>Campylobacterota</taxon>
        <taxon>Epsilonproteobacteria</taxon>
        <taxon>Campylobacterales</taxon>
        <taxon>Helicobacteraceae</taxon>
        <taxon>Helicobacter</taxon>
    </lineage>
</organism>
<name>A0ABM7KXJ0_9HELI</name>
<accession>A0ABM7KXJ0</accession>
<reference evidence="1 2" key="1">
    <citation type="submission" date="2020-04" db="EMBL/GenBank/DDBJ databases">
        <title>Genomic analysis of gastric non-Helicobacter pylori Helicobacters isolated in Japan.</title>
        <authorList>
            <person name="Suzuki M."/>
            <person name="Rimbara E."/>
        </authorList>
    </citation>
    <scope>NUCLEOTIDE SEQUENCE [LARGE SCALE GENOMIC DNA]</scope>
    <source>
        <strain evidence="1 2">NHP19-0020</strain>
    </source>
</reference>
<evidence type="ECO:0000313" key="1">
    <source>
        <dbReference type="EMBL" id="BCD45078.1"/>
    </source>
</evidence>
<proteinExistence type="predicted"/>
<sequence length="80" mass="9460">MIKRIYPQAASNLPPNHPAVLDLVNKTQYLEIRKMLKEIAKRDKDILEFLRDMTAMYGTLERHYPKTYTIILNILTSQNR</sequence>
<evidence type="ECO:0000313" key="2">
    <source>
        <dbReference type="Proteomes" id="UP000509742"/>
    </source>
</evidence>
<dbReference type="Proteomes" id="UP000509742">
    <property type="component" value="Chromosome"/>
</dbReference>
<protein>
    <submittedName>
        <fullName evidence="1">Uncharacterized protein</fullName>
    </submittedName>
</protein>
<gene>
    <name evidence="1" type="ORF">NHP190020_01170</name>
</gene>
<dbReference type="EMBL" id="AP023036">
    <property type="protein sequence ID" value="BCD45078.1"/>
    <property type="molecule type" value="Genomic_DNA"/>
</dbReference>